<evidence type="ECO:0000313" key="1">
    <source>
        <dbReference type="EMBL" id="MDN4173941.1"/>
    </source>
</evidence>
<dbReference type="RefSeq" id="WP_300953043.1">
    <property type="nucleotide sequence ID" value="NZ_JAUHJQ010000005.1"/>
</dbReference>
<organism evidence="1 2">
    <name type="scientific">Nocardioides oceani</name>
    <dbReference type="NCBI Taxonomy" id="3058369"/>
    <lineage>
        <taxon>Bacteria</taxon>
        <taxon>Bacillati</taxon>
        <taxon>Actinomycetota</taxon>
        <taxon>Actinomycetes</taxon>
        <taxon>Propionibacteriales</taxon>
        <taxon>Nocardioidaceae</taxon>
        <taxon>Nocardioides</taxon>
    </lineage>
</organism>
<reference evidence="1" key="1">
    <citation type="submission" date="2023-06" db="EMBL/GenBank/DDBJ databases">
        <title>Draft genome sequence of Nocardioides sp. SOB77.</title>
        <authorList>
            <person name="Zhang G."/>
        </authorList>
    </citation>
    <scope>NUCLEOTIDE SEQUENCE</scope>
    <source>
        <strain evidence="1">SOB77</strain>
    </source>
</reference>
<name>A0ABT8FGW9_9ACTN</name>
<sequence length="53" mass="6366">MTARSTGRWTIWVITTNRRNINAAFRTAYGLDRRPPRRRMRRLRLLPPSRGSR</sequence>
<proteinExistence type="predicted"/>
<protein>
    <submittedName>
        <fullName evidence="1">Uncharacterized protein</fullName>
    </submittedName>
</protein>
<comment type="caution">
    <text evidence="1">The sequence shown here is derived from an EMBL/GenBank/DDBJ whole genome shotgun (WGS) entry which is preliminary data.</text>
</comment>
<dbReference type="Proteomes" id="UP001168620">
    <property type="component" value="Unassembled WGS sequence"/>
</dbReference>
<evidence type="ECO:0000313" key="2">
    <source>
        <dbReference type="Proteomes" id="UP001168620"/>
    </source>
</evidence>
<gene>
    <name evidence="1" type="ORF">QWY28_13350</name>
</gene>
<accession>A0ABT8FGW9</accession>
<keyword evidence="2" id="KW-1185">Reference proteome</keyword>
<dbReference type="EMBL" id="JAUHJQ010000005">
    <property type="protein sequence ID" value="MDN4173941.1"/>
    <property type="molecule type" value="Genomic_DNA"/>
</dbReference>